<dbReference type="EMBL" id="CP006842">
    <property type="protein sequence ID" value="AHW65390.1"/>
    <property type="molecule type" value="Genomic_DNA"/>
</dbReference>
<dbReference type="Proteomes" id="UP000023703">
    <property type="component" value="Chromosome"/>
</dbReference>
<accession>X5EDD0</accession>
<keyword evidence="4" id="KW-1185">Reference proteome</keyword>
<dbReference type="STRING" id="1404245.CGLY_14770"/>
<feature type="compositionally biased region" description="Low complexity" evidence="1">
    <location>
        <begin position="33"/>
        <end position="45"/>
    </location>
</feature>
<feature type="region of interest" description="Disordered" evidence="1">
    <location>
        <begin position="71"/>
        <end position="96"/>
    </location>
</feature>
<organism evidence="3 4">
    <name type="scientific">Corynebacterium glyciniphilum AJ 3170</name>
    <dbReference type="NCBI Taxonomy" id="1404245"/>
    <lineage>
        <taxon>Bacteria</taxon>
        <taxon>Bacillati</taxon>
        <taxon>Actinomycetota</taxon>
        <taxon>Actinomycetes</taxon>
        <taxon>Mycobacteriales</taxon>
        <taxon>Corynebacteriaceae</taxon>
        <taxon>Corynebacterium</taxon>
    </lineage>
</organism>
<feature type="region of interest" description="Disordered" evidence="1">
    <location>
        <begin position="24"/>
        <end position="51"/>
    </location>
</feature>
<dbReference type="AlphaFoldDB" id="X5EDD0"/>
<evidence type="ECO:0000313" key="4">
    <source>
        <dbReference type="Proteomes" id="UP000023703"/>
    </source>
</evidence>
<protein>
    <submittedName>
        <fullName evidence="3">Putative secreted protein</fullName>
    </submittedName>
</protein>
<gene>
    <name evidence="3" type="ORF">CGLY_14770</name>
</gene>
<name>X5EDD0_9CORY</name>
<reference evidence="3 4" key="1">
    <citation type="journal article" date="2015" name="Int. J. Syst. Evol. Microbiol.">
        <title>Revisiting Corynebacterium glyciniphilum (ex Kubota et al., 1972) sp. nov., nom. rev., isolated from putrefied banana.</title>
        <authorList>
            <person name="Al-Dilaimi A."/>
            <person name="Bednarz H."/>
            <person name="Lomker A."/>
            <person name="Niehaus K."/>
            <person name="Kalinowski J."/>
            <person name="Ruckert C."/>
        </authorList>
    </citation>
    <scope>NUCLEOTIDE SEQUENCE [LARGE SCALE GENOMIC DNA]</scope>
    <source>
        <strain evidence="3">AJ 3170</strain>
    </source>
</reference>
<evidence type="ECO:0000256" key="2">
    <source>
        <dbReference type="SAM" id="SignalP"/>
    </source>
</evidence>
<dbReference type="OrthoDB" id="4467036at2"/>
<dbReference type="RefSeq" id="WP_052540351.1">
    <property type="nucleotide sequence ID" value="NZ_CP006842.1"/>
</dbReference>
<dbReference type="PROSITE" id="PS51257">
    <property type="entry name" value="PROKAR_LIPOPROTEIN"/>
    <property type="match status" value="1"/>
</dbReference>
<evidence type="ECO:0000313" key="3">
    <source>
        <dbReference type="EMBL" id="AHW65390.1"/>
    </source>
</evidence>
<dbReference type="KEGG" id="cgy:CGLY_14770"/>
<sequence length="145" mass="15138">MKNTPVGIAATTAATALLLSACSADDQTDAQPSSSTATTSVAESEQVTEPVPDTVVVYRPGAIDNNFTADDVPAWPGPDPSDVLEPNPPSGERGAISGDDAAAVYQAALENPETLLQDGQAPRDVTGAVWWVNNHAEWLVVEPQW</sequence>
<feature type="signal peptide" evidence="2">
    <location>
        <begin position="1"/>
        <end position="24"/>
    </location>
</feature>
<feature type="chain" id="PRO_5004954926" evidence="2">
    <location>
        <begin position="25"/>
        <end position="145"/>
    </location>
</feature>
<keyword evidence="2" id="KW-0732">Signal</keyword>
<dbReference type="HOGENOM" id="CLU_1783609_0_0_11"/>
<proteinExistence type="predicted"/>
<evidence type="ECO:0000256" key="1">
    <source>
        <dbReference type="SAM" id="MobiDB-lite"/>
    </source>
</evidence>